<keyword evidence="4" id="KW-1185">Reference proteome</keyword>
<sequence length="119" mass="13174">MDTVLLWAAGISAVAGAGTVLWRGVRATRRLSRRVNEFMDDWQGEPERPGVPARPGVMERMASMEDRLSRVEHELHPNSGASLRDAIDRVNRRLALLVEDQDVTDEGPEGDGRQGGDVR</sequence>
<organism evidence="3 4">
    <name type="scientific">Streptomyces chilikensis</name>
    <dbReference type="NCBI Taxonomy" id="1194079"/>
    <lineage>
        <taxon>Bacteria</taxon>
        <taxon>Bacillati</taxon>
        <taxon>Actinomycetota</taxon>
        <taxon>Actinomycetes</taxon>
        <taxon>Kitasatosporales</taxon>
        <taxon>Streptomycetaceae</taxon>
        <taxon>Streptomyces</taxon>
    </lineage>
</organism>
<dbReference type="RefSeq" id="WP_359268486.1">
    <property type="nucleotide sequence ID" value="NZ_JBEZNA010000004.1"/>
</dbReference>
<protein>
    <submittedName>
        <fullName evidence="3">Uncharacterized protein</fullName>
    </submittedName>
</protein>
<proteinExistence type="predicted"/>
<feature type="region of interest" description="Disordered" evidence="1">
    <location>
        <begin position="99"/>
        <end position="119"/>
    </location>
</feature>
<dbReference type="Proteomes" id="UP001551584">
    <property type="component" value="Unassembled WGS sequence"/>
</dbReference>
<evidence type="ECO:0000256" key="1">
    <source>
        <dbReference type="SAM" id="MobiDB-lite"/>
    </source>
</evidence>
<feature type="transmembrane region" description="Helical" evidence="2">
    <location>
        <begin position="6"/>
        <end position="25"/>
    </location>
</feature>
<comment type="caution">
    <text evidence="3">The sequence shown here is derived from an EMBL/GenBank/DDBJ whole genome shotgun (WGS) entry which is preliminary data.</text>
</comment>
<feature type="compositionally biased region" description="Basic and acidic residues" evidence="1">
    <location>
        <begin position="110"/>
        <end position="119"/>
    </location>
</feature>
<feature type="compositionally biased region" description="Acidic residues" evidence="1">
    <location>
        <begin position="99"/>
        <end position="109"/>
    </location>
</feature>
<accession>A0ABV3EJH8</accession>
<reference evidence="3 4" key="1">
    <citation type="submission" date="2024-06" db="EMBL/GenBank/DDBJ databases">
        <title>The Natural Products Discovery Center: Release of the First 8490 Sequenced Strains for Exploring Actinobacteria Biosynthetic Diversity.</title>
        <authorList>
            <person name="Kalkreuter E."/>
            <person name="Kautsar S.A."/>
            <person name="Yang D."/>
            <person name="Bader C.D."/>
            <person name="Teijaro C.N."/>
            <person name="Fluegel L."/>
            <person name="Davis C.M."/>
            <person name="Simpson J.R."/>
            <person name="Lauterbach L."/>
            <person name="Steele A.D."/>
            <person name="Gui C."/>
            <person name="Meng S."/>
            <person name="Li G."/>
            <person name="Viehrig K."/>
            <person name="Ye F."/>
            <person name="Su P."/>
            <person name="Kiefer A.F."/>
            <person name="Nichols A."/>
            <person name="Cepeda A.J."/>
            <person name="Yan W."/>
            <person name="Fan B."/>
            <person name="Jiang Y."/>
            <person name="Adhikari A."/>
            <person name="Zheng C.-J."/>
            <person name="Schuster L."/>
            <person name="Cowan T.M."/>
            <person name="Smanski M.J."/>
            <person name="Chevrette M.G."/>
            <person name="De Carvalho L.P.S."/>
            <person name="Shen B."/>
        </authorList>
    </citation>
    <scope>NUCLEOTIDE SEQUENCE [LARGE SCALE GENOMIC DNA]</scope>
    <source>
        <strain evidence="3 4">NPDC048117</strain>
    </source>
</reference>
<dbReference type="EMBL" id="JBEZNA010000004">
    <property type="protein sequence ID" value="MEU9576332.1"/>
    <property type="molecule type" value="Genomic_DNA"/>
</dbReference>
<evidence type="ECO:0000256" key="2">
    <source>
        <dbReference type="SAM" id="Phobius"/>
    </source>
</evidence>
<keyword evidence="2" id="KW-0472">Membrane</keyword>
<name>A0ABV3EJH8_9ACTN</name>
<evidence type="ECO:0000313" key="4">
    <source>
        <dbReference type="Proteomes" id="UP001551584"/>
    </source>
</evidence>
<evidence type="ECO:0000313" key="3">
    <source>
        <dbReference type="EMBL" id="MEU9576332.1"/>
    </source>
</evidence>
<keyword evidence="2" id="KW-1133">Transmembrane helix</keyword>
<keyword evidence="2" id="KW-0812">Transmembrane</keyword>
<gene>
    <name evidence="3" type="ORF">AB0D95_03410</name>
</gene>